<name>F0TCI9_METLA</name>
<protein>
    <recommendedName>
        <fullName evidence="1">Spermatogenesis-associated protein 20-like TRX domain-containing protein</fullName>
    </recommendedName>
</protein>
<reference evidence="3" key="1">
    <citation type="submission" date="2011-02" db="EMBL/GenBank/DDBJ databases">
        <title>Complete sequence of Methanobacterium sp. AL-21.</title>
        <authorList>
            <consortium name="US DOE Joint Genome Institute"/>
            <person name="Lucas S."/>
            <person name="Copeland A."/>
            <person name="Lapidus A."/>
            <person name="Cheng J.-F."/>
            <person name="Goodwin L."/>
            <person name="Pitluck S."/>
            <person name="Chertkov O."/>
            <person name="Detter J.C."/>
            <person name="Han C."/>
            <person name="Tapia R."/>
            <person name="Land M."/>
            <person name="Hauser L."/>
            <person name="Kyrpides N."/>
            <person name="Ivanova N."/>
            <person name="Mikhailova N."/>
            <person name="Pagani I."/>
            <person name="Cadillo-Quiroz H."/>
            <person name="Imachi H."/>
            <person name="Zinder S."/>
            <person name="Liu W."/>
            <person name="Woyke T."/>
        </authorList>
    </citation>
    <scope>NUCLEOTIDE SEQUENCE [LARGE SCALE GENOMIC DNA]</scope>
    <source>
        <strain evidence="3">AL-21</strain>
    </source>
</reference>
<dbReference type="STRING" id="877455.Metbo_1019"/>
<dbReference type="Pfam" id="PF03190">
    <property type="entry name" value="Thioredox_DsbH"/>
    <property type="match status" value="1"/>
</dbReference>
<accession>F0TCI9</accession>
<keyword evidence="3" id="KW-1185">Reference proteome</keyword>
<dbReference type="Gene3D" id="1.50.10.20">
    <property type="match status" value="1"/>
</dbReference>
<dbReference type="PANTHER" id="PTHR42899">
    <property type="entry name" value="SPERMATOGENESIS-ASSOCIATED PROTEIN 20"/>
    <property type="match status" value="1"/>
</dbReference>
<dbReference type="InterPro" id="IPR024705">
    <property type="entry name" value="Ssp411"/>
</dbReference>
<evidence type="ECO:0000313" key="2">
    <source>
        <dbReference type="EMBL" id="ADZ09266.1"/>
    </source>
</evidence>
<dbReference type="GeneID" id="10277468"/>
<dbReference type="InterPro" id="IPR008928">
    <property type="entry name" value="6-hairpin_glycosidase_sf"/>
</dbReference>
<dbReference type="KEGG" id="mel:Metbo_1019"/>
<dbReference type="GO" id="GO:0005975">
    <property type="term" value="P:carbohydrate metabolic process"/>
    <property type="evidence" value="ECO:0007669"/>
    <property type="project" value="InterPro"/>
</dbReference>
<dbReference type="RefSeq" id="WP_013644617.1">
    <property type="nucleotide sequence ID" value="NC_015216.1"/>
</dbReference>
<dbReference type="CDD" id="cd02955">
    <property type="entry name" value="SSP411"/>
    <property type="match status" value="1"/>
</dbReference>
<dbReference type="InterPro" id="IPR036249">
    <property type="entry name" value="Thioredoxin-like_sf"/>
</dbReference>
<evidence type="ECO:0000313" key="3">
    <source>
        <dbReference type="Proteomes" id="UP000007490"/>
    </source>
</evidence>
<proteinExistence type="predicted"/>
<dbReference type="SUPFAM" id="SSF48208">
    <property type="entry name" value="Six-hairpin glycosidases"/>
    <property type="match status" value="1"/>
</dbReference>
<organism evidence="2 3">
    <name type="scientific">Methanobacterium lacus (strain AL-21)</name>
    <dbReference type="NCBI Taxonomy" id="877455"/>
    <lineage>
        <taxon>Archaea</taxon>
        <taxon>Methanobacteriati</taxon>
        <taxon>Methanobacteriota</taxon>
        <taxon>Methanomada group</taxon>
        <taxon>Methanobacteria</taxon>
        <taxon>Methanobacteriales</taxon>
        <taxon>Methanobacteriaceae</taxon>
        <taxon>Methanobacterium</taxon>
    </lineage>
</organism>
<dbReference type="eggNOG" id="arCOG02007">
    <property type="taxonomic scope" value="Archaea"/>
</dbReference>
<dbReference type="HOGENOM" id="CLU_014051_4_1_2"/>
<dbReference type="Gene3D" id="3.40.30.10">
    <property type="entry name" value="Glutaredoxin"/>
    <property type="match status" value="1"/>
</dbReference>
<dbReference type="PANTHER" id="PTHR42899:SF1">
    <property type="entry name" value="SPERMATOGENESIS-ASSOCIATED PROTEIN 20"/>
    <property type="match status" value="1"/>
</dbReference>
<dbReference type="PIRSF" id="PIRSF006402">
    <property type="entry name" value="UCP006402_thioredoxin"/>
    <property type="match status" value="1"/>
</dbReference>
<dbReference type="InterPro" id="IPR004879">
    <property type="entry name" value="Ssp411-like_TRX"/>
</dbReference>
<dbReference type="AlphaFoldDB" id="F0TCI9"/>
<feature type="domain" description="Spermatogenesis-associated protein 20-like TRX" evidence="1">
    <location>
        <begin position="14"/>
        <end position="174"/>
    </location>
</feature>
<dbReference type="Gene3D" id="1.50.10.10">
    <property type="match status" value="1"/>
</dbReference>
<dbReference type="SUPFAM" id="SSF52833">
    <property type="entry name" value="Thioredoxin-like"/>
    <property type="match status" value="1"/>
</dbReference>
<evidence type="ECO:0000259" key="1">
    <source>
        <dbReference type="Pfam" id="PF03190"/>
    </source>
</evidence>
<dbReference type="Proteomes" id="UP000007490">
    <property type="component" value="Chromosome"/>
</dbReference>
<gene>
    <name evidence="2" type="ordered locus">Metbo_1019</name>
</gene>
<reference evidence="2 3" key="2">
    <citation type="journal article" date="2014" name="Int. J. Syst. Evol. Microbiol.">
        <title>Methanobacterium paludis sp. nov. and a novel strain of Methanobacterium lacus isolated from northern peatlands.</title>
        <authorList>
            <person name="Cadillo-Quiroz H."/>
            <person name="Brauer S.L."/>
            <person name="Goodson N."/>
            <person name="Yavitt J.B."/>
            <person name="Zinder S.H."/>
        </authorList>
    </citation>
    <scope>NUCLEOTIDE SEQUENCE [LARGE SCALE GENOMIC DNA]</scope>
    <source>
        <strain evidence="2 3">AL-21</strain>
    </source>
</reference>
<dbReference type="EMBL" id="CP002551">
    <property type="protein sequence ID" value="ADZ09266.1"/>
    <property type="molecule type" value="Genomic_DNA"/>
</dbReference>
<dbReference type="InterPro" id="IPR012341">
    <property type="entry name" value="6hp_glycosidase-like_sf"/>
</dbReference>
<dbReference type="OrthoDB" id="28016at2157"/>
<sequence length="702" mass="80837">MKDPNIITSKNSYNHLKGEKSPYLIQHSKNPVDWYPWGDEAFEKAKKLDKPIFLSIGYSTCHWCHVMAHESFEDLEVAELLNNNFVAVKVDREERPDVDSVYMAACQIMTGTGGWPLTIIMTHDKKPFFAGTYFPKESSFGNIGLKDLLLNVMDIWRDERKNALDSGDQIFRALKEMSVNTKGKQLDSTILEKTYDQLSKVFDVENGGFGDFQKFPTPHSLMFLLRYWKRTGNKHSLNMVLKTLDEMAMGGIYDHVGFGFHRYSVDKNWLVPHFEKMLYDQALIAMLYTEVYSATGKFEYKKTAQQIYEYVLRDMTDVEGGFYSAEDADSEGVEGKFYYWTYEELYSILDKDSADLITEVFNVKKDGNFNDGYSNESINNILHKKRDYKKIAENKGLNISDLEELVDDILSELFLVREKRVHPHKDDKILTDWNGLMIASLSRAFQVFEEEKYVKAAENCVNFIMNKSYQQNRLMHMFRDGESAVYGNLDDYTFMIWGLLEIYMATFNVDYLEKAMDLNQTVVEHFWDEENGGFYFTADDEEKVLIREKKTFDSAIPSGNSVEFLNLLRLGSFTNDHNQMDTARKLETVFSETVKRSPTGHTQFISGVDFALGPSYSVVIVGDGDSEDTIEMLRLRQLYIPNTTIILKDSKWSDKTNSISEDIDKKSMINGKATAHVCSTGSCKLPTNKKSEMLKLLNETQN</sequence>